<evidence type="ECO:0000313" key="11">
    <source>
        <dbReference type="Proteomes" id="UP000036403"/>
    </source>
</evidence>
<accession>A0A0J7P5B7</accession>
<keyword evidence="4 7" id="KW-0863">Zinc-finger</keyword>
<feature type="region of interest" description="Disordered" evidence="8">
    <location>
        <begin position="290"/>
        <end position="313"/>
    </location>
</feature>
<keyword evidence="6" id="KW-0539">Nucleus</keyword>
<dbReference type="GO" id="GO:0008270">
    <property type="term" value="F:zinc ion binding"/>
    <property type="evidence" value="ECO:0007669"/>
    <property type="project" value="UniProtKB-KW"/>
</dbReference>
<feature type="region of interest" description="Disordered" evidence="8">
    <location>
        <begin position="721"/>
        <end position="740"/>
    </location>
</feature>
<dbReference type="PANTHER" id="PTHR24406">
    <property type="entry name" value="TRANSCRIPTIONAL REPRESSOR CTCFL-RELATED"/>
    <property type="match status" value="1"/>
</dbReference>
<gene>
    <name evidence="10" type="ORF">RF55_227</name>
</gene>
<feature type="compositionally biased region" description="Polar residues" evidence="8">
    <location>
        <begin position="118"/>
        <end position="131"/>
    </location>
</feature>
<dbReference type="PaxDb" id="67767-A0A0J7P5B7"/>
<proteinExistence type="predicted"/>
<feature type="compositionally biased region" description="Acidic residues" evidence="8">
    <location>
        <begin position="98"/>
        <end position="111"/>
    </location>
</feature>
<dbReference type="Proteomes" id="UP000036403">
    <property type="component" value="Unassembled WGS sequence"/>
</dbReference>
<evidence type="ECO:0000256" key="2">
    <source>
        <dbReference type="ARBA" id="ARBA00022723"/>
    </source>
</evidence>
<keyword evidence="2" id="KW-0479">Metal-binding</keyword>
<dbReference type="AlphaFoldDB" id="A0A0J7P5B7"/>
<dbReference type="PROSITE" id="PS00028">
    <property type="entry name" value="ZINC_FINGER_C2H2_1"/>
    <property type="match status" value="2"/>
</dbReference>
<dbReference type="GO" id="GO:0005634">
    <property type="term" value="C:nucleus"/>
    <property type="evidence" value="ECO:0007669"/>
    <property type="project" value="UniProtKB-SubCell"/>
</dbReference>
<keyword evidence="5" id="KW-0862">Zinc</keyword>
<dbReference type="Pfam" id="PF00096">
    <property type="entry name" value="zf-C2H2"/>
    <property type="match status" value="1"/>
</dbReference>
<dbReference type="STRING" id="67767.A0A0J7P5B7"/>
<evidence type="ECO:0000259" key="9">
    <source>
        <dbReference type="PROSITE" id="PS50157"/>
    </source>
</evidence>
<dbReference type="EMBL" id="LBMM01000066">
    <property type="protein sequence ID" value="KMR05099.1"/>
    <property type="molecule type" value="Genomic_DNA"/>
</dbReference>
<dbReference type="InterPro" id="IPR013087">
    <property type="entry name" value="Znf_C2H2_type"/>
</dbReference>
<comment type="subcellular location">
    <subcellularLocation>
        <location evidence="1">Nucleus</location>
    </subcellularLocation>
</comment>
<evidence type="ECO:0000256" key="8">
    <source>
        <dbReference type="SAM" id="MobiDB-lite"/>
    </source>
</evidence>
<comment type="caution">
    <text evidence="10">The sequence shown here is derived from an EMBL/GenBank/DDBJ whole genome shotgun (WGS) entry which is preliminary data.</text>
</comment>
<evidence type="ECO:0000256" key="1">
    <source>
        <dbReference type="ARBA" id="ARBA00004123"/>
    </source>
</evidence>
<dbReference type="OrthoDB" id="7697749at2759"/>
<evidence type="ECO:0000313" key="10">
    <source>
        <dbReference type="EMBL" id="KMR05099.1"/>
    </source>
</evidence>
<feature type="compositionally biased region" description="Basic residues" evidence="8">
    <location>
        <begin position="727"/>
        <end position="736"/>
    </location>
</feature>
<feature type="region of interest" description="Disordered" evidence="8">
    <location>
        <begin position="95"/>
        <end position="131"/>
    </location>
</feature>
<evidence type="ECO:0000256" key="6">
    <source>
        <dbReference type="ARBA" id="ARBA00023242"/>
    </source>
</evidence>
<dbReference type="Gene3D" id="3.30.160.60">
    <property type="entry name" value="Classic Zinc Finger"/>
    <property type="match status" value="1"/>
</dbReference>
<name>A0A0J7P5B7_LASNI</name>
<dbReference type="PROSITE" id="PS50157">
    <property type="entry name" value="ZINC_FINGER_C2H2_2"/>
    <property type="match status" value="1"/>
</dbReference>
<evidence type="ECO:0000256" key="7">
    <source>
        <dbReference type="PROSITE-ProRule" id="PRU00042"/>
    </source>
</evidence>
<reference evidence="10 11" key="1">
    <citation type="submission" date="2015-04" db="EMBL/GenBank/DDBJ databases">
        <title>Lasius niger genome sequencing.</title>
        <authorList>
            <person name="Konorov E.A."/>
            <person name="Nikitin M.A."/>
            <person name="Kirill M.V."/>
            <person name="Chang P."/>
        </authorList>
    </citation>
    <scope>NUCLEOTIDE SEQUENCE [LARGE SCALE GENOMIC DNA]</scope>
    <source>
        <tissue evidence="10">Whole</tissue>
    </source>
</reference>
<feature type="compositionally biased region" description="Polar residues" evidence="8">
    <location>
        <begin position="291"/>
        <end position="313"/>
    </location>
</feature>
<sequence length="813" mass="93627">MADNITTIHGDKNDDSDYTASLLSPPFLADFEIQCKPEPCSSLHNSTFEDPLAFDEPSTLRIPISVPMIKNPIILLERCDKIWETLQLIKMTEKPEAINDDNEEGKEEEEQYSDKAEQSVSHTMNQPALRSHNTVPLPFKFSVQKTRKLYPCTICGKQYLERRSLRKHSDRIHGITIPLLIKGRRVKNTSHLSNKKDLDKGNPVTLVNKESSDFENLNNDKDSYGKITAKTKLVNTETVAPRSTVLRKFVKCTLCQQKVTSIRKHLIHYHKIGGSSSVVEQLESSLLIENGASSGDKNTTLENMPSKKSPQSAKMNIQDGFRIMDNEADTHKTSQVRRKRKYKTKLSYVSAKKKLKLSQKKKNERYVLSRHGPTVTQKQASVNGTSYQCDICLGIYASYRGLYKHRRNHIFRGETKENIHNVKCRYHNSPFNKKYKLLQSSMSTHTTANNTNNSANEDLQLNNSKHETLFNQNSKISKINQAIWYNGQMDKNNETTCICGRLFRNPHTLFIHKKSCELCKQEDTMMQHITSVNSDSGIGINITIKKLNDSYKIVGKDNDEDKLQKSEIHFKENNLSISNTSDRTKESVNLCAKRKEEPDKSELSNYSKDHSFLKLHVADEDVIIDVEDDIQIEFDKNNTSKQTITRQDDKRYMSKEQNDVKNLKNEQVPDKICTLKQMCQNVLDGFAYKSENAVENNSLKNSQFEDQEIHRENIRIKNQKIHQENKRKLRSSNKRRRNDEKEFDNLNDRAKMFSNRTGIEFHTMIHHGTQFKLKCNVCGTRFFTKKQLEKHANVDGCNSGVQGMKNRNTATHH</sequence>
<feature type="domain" description="C2H2-type" evidence="9">
    <location>
        <begin position="150"/>
        <end position="178"/>
    </location>
</feature>
<dbReference type="SMART" id="SM00355">
    <property type="entry name" value="ZnF_C2H2"/>
    <property type="match status" value="4"/>
</dbReference>
<protein>
    <submittedName>
        <fullName evidence="10">Zinc finger and btb domain-containing protein 17</fullName>
    </submittedName>
</protein>
<keyword evidence="3" id="KW-0677">Repeat</keyword>
<evidence type="ECO:0000256" key="3">
    <source>
        <dbReference type="ARBA" id="ARBA00022737"/>
    </source>
</evidence>
<evidence type="ECO:0000256" key="5">
    <source>
        <dbReference type="ARBA" id="ARBA00022833"/>
    </source>
</evidence>
<keyword evidence="11" id="KW-1185">Reference proteome</keyword>
<dbReference type="InterPro" id="IPR050888">
    <property type="entry name" value="ZnF_C2H2-type_TF"/>
</dbReference>
<evidence type="ECO:0000256" key="4">
    <source>
        <dbReference type="ARBA" id="ARBA00022771"/>
    </source>
</evidence>
<organism evidence="10 11">
    <name type="scientific">Lasius niger</name>
    <name type="common">Black garden ant</name>
    <dbReference type="NCBI Taxonomy" id="67767"/>
    <lineage>
        <taxon>Eukaryota</taxon>
        <taxon>Metazoa</taxon>
        <taxon>Ecdysozoa</taxon>
        <taxon>Arthropoda</taxon>
        <taxon>Hexapoda</taxon>
        <taxon>Insecta</taxon>
        <taxon>Pterygota</taxon>
        <taxon>Neoptera</taxon>
        <taxon>Endopterygota</taxon>
        <taxon>Hymenoptera</taxon>
        <taxon>Apocrita</taxon>
        <taxon>Aculeata</taxon>
        <taxon>Formicoidea</taxon>
        <taxon>Formicidae</taxon>
        <taxon>Formicinae</taxon>
        <taxon>Lasius</taxon>
        <taxon>Lasius</taxon>
    </lineage>
</organism>